<dbReference type="EMBL" id="CP136898">
    <property type="protein sequence ID" value="WOL20559.1"/>
    <property type="molecule type" value="Genomic_DNA"/>
</dbReference>
<evidence type="ECO:0000256" key="1">
    <source>
        <dbReference type="ARBA" id="ARBA00022723"/>
    </source>
</evidence>
<keyword evidence="2" id="KW-0560">Oxidoreductase</keyword>
<accession>A0AAQ3L502</accession>
<evidence type="ECO:0000313" key="6">
    <source>
        <dbReference type="Proteomes" id="UP001327560"/>
    </source>
</evidence>
<evidence type="ECO:0000256" key="3">
    <source>
        <dbReference type="ARBA" id="ARBA00023004"/>
    </source>
</evidence>
<dbReference type="Pfam" id="PF14226">
    <property type="entry name" value="DIOX_N"/>
    <property type="match status" value="1"/>
</dbReference>
<dbReference type="InterPro" id="IPR026992">
    <property type="entry name" value="DIOX_N"/>
</dbReference>
<feature type="domain" description="Non-haem dioxygenase N-terminal" evidence="4">
    <location>
        <begin position="4"/>
        <end position="65"/>
    </location>
</feature>
<dbReference type="InterPro" id="IPR027443">
    <property type="entry name" value="IPNS-like_sf"/>
</dbReference>
<gene>
    <name evidence="5" type="ORF">Cni_G29364</name>
</gene>
<reference evidence="5 6" key="1">
    <citation type="submission" date="2023-10" db="EMBL/GenBank/DDBJ databases">
        <title>Chromosome-scale genome assembly provides insights into flower coloration mechanisms of Canna indica.</title>
        <authorList>
            <person name="Li C."/>
        </authorList>
    </citation>
    <scope>NUCLEOTIDE SEQUENCE [LARGE SCALE GENOMIC DNA]</scope>
    <source>
        <tissue evidence="5">Flower</tissue>
    </source>
</reference>
<proteinExistence type="predicted"/>
<keyword evidence="6" id="KW-1185">Reference proteome</keyword>
<dbReference type="Proteomes" id="UP001327560">
    <property type="component" value="Chromosome 9"/>
</dbReference>
<sequence>MINAAISRNTFAVAKEFFNLPLSDKMKVPKQSGSTWGNAVAHAERFSHKLPWKETLTFYYDESKNREDIVDYFTFKMEEEEEKKK</sequence>
<name>A0AAQ3L502_9LILI</name>
<dbReference type="Gene3D" id="2.60.120.330">
    <property type="entry name" value="B-lactam Antibiotic, Isopenicillin N Synthase, Chain"/>
    <property type="match status" value="1"/>
</dbReference>
<keyword evidence="3" id="KW-0408">Iron</keyword>
<evidence type="ECO:0000256" key="2">
    <source>
        <dbReference type="ARBA" id="ARBA00023002"/>
    </source>
</evidence>
<dbReference type="SUPFAM" id="SSF51197">
    <property type="entry name" value="Clavaminate synthase-like"/>
    <property type="match status" value="1"/>
</dbReference>
<dbReference type="GO" id="GO:0016491">
    <property type="term" value="F:oxidoreductase activity"/>
    <property type="evidence" value="ECO:0007669"/>
    <property type="project" value="UniProtKB-KW"/>
</dbReference>
<keyword evidence="1" id="KW-0479">Metal-binding</keyword>
<dbReference type="GO" id="GO:0046872">
    <property type="term" value="F:metal ion binding"/>
    <property type="evidence" value="ECO:0007669"/>
    <property type="project" value="UniProtKB-KW"/>
</dbReference>
<protein>
    <recommendedName>
        <fullName evidence="4">Non-haem dioxygenase N-terminal domain-containing protein</fullName>
    </recommendedName>
</protein>
<dbReference type="AlphaFoldDB" id="A0AAQ3L502"/>
<evidence type="ECO:0000259" key="4">
    <source>
        <dbReference type="Pfam" id="PF14226"/>
    </source>
</evidence>
<evidence type="ECO:0000313" key="5">
    <source>
        <dbReference type="EMBL" id="WOL20559.1"/>
    </source>
</evidence>
<organism evidence="5 6">
    <name type="scientific">Canna indica</name>
    <name type="common">Indian-shot</name>
    <dbReference type="NCBI Taxonomy" id="4628"/>
    <lineage>
        <taxon>Eukaryota</taxon>
        <taxon>Viridiplantae</taxon>
        <taxon>Streptophyta</taxon>
        <taxon>Embryophyta</taxon>
        <taxon>Tracheophyta</taxon>
        <taxon>Spermatophyta</taxon>
        <taxon>Magnoliopsida</taxon>
        <taxon>Liliopsida</taxon>
        <taxon>Zingiberales</taxon>
        <taxon>Cannaceae</taxon>
        <taxon>Canna</taxon>
    </lineage>
</organism>